<dbReference type="InterPro" id="IPR023753">
    <property type="entry name" value="FAD/NAD-binding_dom"/>
</dbReference>
<dbReference type="Gene3D" id="3.30.390.30">
    <property type="match status" value="1"/>
</dbReference>
<dbReference type="Pfam" id="PF02852">
    <property type="entry name" value="Pyr_redox_dim"/>
    <property type="match status" value="1"/>
</dbReference>
<dbReference type="SUPFAM" id="SSF55424">
    <property type="entry name" value="FAD/NAD-linked reductases, dimerisation (C-terminal) domain"/>
    <property type="match status" value="1"/>
</dbReference>
<comment type="similarity">
    <text evidence="2">Belongs to the class-I pyridine nucleotide-disulfide oxidoreductase family.</text>
</comment>
<evidence type="ECO:0000259" key="5">
    <source>
        <dbReference type="Pfam" id="PF02852"/>
    </source>
</evidence>
<dbReference type="PRINTS" id="PR00368">
    <property type="entry name" value="FADPNR"/>
</dbReference>
<dbReference type="PANTHER" id="PTHR43014:SF2">
    <property type="entry name" value="MERCURIC REDUCTASE"/>
    <property type="match status" value="1"/>
</dbReference>
<proteinExistence type="inferred from homology"/>
<sequence length="480" mass="50094">MGQHVRGLGAHLPRAPLDASQPGQEFGVSTEEVDVVVIGLGPGGEDAAGRLAEAGLAVVAVEAGLAGGECPFYACVPTKIMVRAAGLLEDARRVPGMAGTATVEPDWSVVADRLKNEATNDWDDASHVKALEDKGVTFVRGQGRLTGPREVTVGDRVFAARCGVLLNTGTAPAVPPIDGLDGTPYWTNRDAVKATAAPASLIILGGGFVGAELAQVFRRFGTAVTMIERGPRILAVEEPESSAMLADVFTREGIDVRCDTSIEAVSHDGKAFTVRTSGGDLTAEQVLVATGRRPNLKGLGLAAVGLDESARSVPVDEHLRAGDGLWAIGDITGKGAFTHMSMYQSAIAVRSILEQEGPPADYRAVPRVTFTDPEIGSVGITEAQAREQGLAVRTGSTRIADSSRGWIQKVDNDGFIKLVEDAEWGTLVGATVAGPAGGEILGLLTLAVKAEVPTATLRTMIYAYPTFHRALETALADLDS</sequence>
<evidence type="ECO:0000256" key="3">
    <source>
        <dbReference type="ARBA" id="ARBA00022630"/>
    </source>
</evidence>
<dbReference type="InterPro" id="IPR001100">
    <property type="entry name" value="Pyr_nuc-diS_OxRdtase"/>
</dbReference>
<dbReference type="InterPro" id="IPR036188">
    <property type="entry name" value="FAD/NAD-bd_sf"/>
</dbReference>
<dbReference type="InterPro" id="IPR016156">
    <property type="entry name" value="FAD/NAD-linked_Rdtase_dimer_sf"/>
</dbReference>
<reference evidence="7 8" key="1">
    <citation type="submission" date="2021-07" db="EMBL/GenBank/DDBJ databases">
        <title>Actinomadura sp. PM05-2 isolated from lichen.</title>
        <authorList>
            <person name="Somphong A."/>
            <person name="Phongsopitanun W."/>
            <person name="Tanasupawat S."/>
            <person name="Peongsungnone V."/>
        </authorList>
    </citation>
    <scope>NUCLEOTIDE SEQUENCE [LARGE SCALE GENOMIC DNA]</scope>
    <source>
        <strain evidence="7 8">PM05-2</strain>
    </source>
</reference>
<keyword evidence="8" id="KW-1185">Reference proteome</keyword>
<dbReference type="Proteomes" id="UP000774570">
    <property type="component" value="Unassembled WGS sequence"/>
</dbReference>
<evidence type="ECO:0000259" key="6">
    <source>
        <dbReference type="Pfam" id="PF07992"/>
    </source>
</evidence>
<dbReference type="SUPFAM" id="SSF51905">
    <property type="entry name" value="FAD/NAD(P)-binding domain"/>
    <property type="match status" value="1"/>
</dbReference>
<keyword evidence="4" id="KW-0274">FAD</keyword>
<dbReference type="PANTHER" id="PTHR43014">
    <property type="entry name" value="MERCURIC REDUCTASE"/>
    <property type="match status" value="1"/>
</dbReference>
<organism evidence="7 8">
    <name type="scientific">Actinomadura parmotrematis</name>
    <dbReference type="NCBI Taxonomy" id="2864039"/>
    <lineage>
        <taxon>Bacteria</taxon>
        <taxon>Bacillati</taxon>
        <taxon>Actinomycetota</taxon>
        <taxon>Actinomycetes</taxon>
        <taxon>Streptosporangiales</taxon>
        <taxon>Thermomonosporaceae</taxon>
        <taxon>Actinomadura</taxon>
    </lineage>
</organism>
<comment type="cofactor">
    <cofactor evidence="1">
        <name>FAD</name>
        <dbReference type="ChEBI" id="CHEBI:57692"/>
    </cofactor>
</comment>
<feature type="domain" description="FAD/NAD(P)-binding" evidence="6">
    <location>
        <begin position="34"/>
        <end position="343"/>
    </location>
</feature>
<accession>A0ABS7FMC3</accession>
<feature type="domain" description="Pyridine nucleotide-disulphide oxidoreductase dimerisation" evidence="5">
    <location>
        <begin position="365"/>
        <end position="474"/>
    </location>
</feature>
<protein>
    <submittedName>
        <fullName evidence="7">NAD(P)/FAD-dependent oxidoreductase</fullName>
    </submittedName>
</protein>
<dbReference type="Gene3D" id="3.50.50.60">
    <property type="entry name" value="FAD/NAD(P)-binding domain"/>
    <property type="match status" value="2"/>
</dbReference>
<gene>
    <name evidence="7" type="ORF">K1Y72_04055</name>
</gene>
<dbReference type="InterPro" id="IPR004099">
    <property type="entry name" value="Pyr_nucl-diS_OxRdtase_dimer"/>
</dbReference>
<dbReference type="EMBL" id="JAIBOA010000002">
    <property type="protein sequence ID" value="MBW8481533.1"/>
    <property type="molecule type" value="Genomic_DNA"/>
</dbReference>
<evidence type="ECO:0000256" key="1">
    <source>
        <dbReference type="ARBA" id="ARBA00001974"/>
    </source>
</evidence>
<name>A0ABS7FMC3_9ACTN</name>
<keyword evidence="3" id="KW-0285">Flavoprotein</keyword>
<dbReference type="Pfam" id="PF07992">
    <property type="entry name" value="Pyr_redox_2"/>
    <property type="match status" value="1"/>
</dbReference>
<evidence type="ECO:0000313" key="7">
    <source>
        <dbReference type="EMBL" id="MBW8481533.1"/>
    </source>
</evidence>
<evidence type="ECO:0000256" key="4">
    <source>
        <dbReference type="ARBA" id="ARBA00022827"/>
    </source>
</evidence>
<dbReference type="PRINTS" id="PR00411">
    <property type="entry name" value="PNDRDTASEI"/>
</dbReference>
<comment type="caution">
    <text evidence="7">The sequence shown here is derived from an EMBL/GenBank/DDBJ whole genome shotgun (WGS) entry which is preliminary data.</text>
</comment>
<evidence type="ECO:0000256" key="2">
    <source>
        <dbReference type="ARBA" id="ARBA00007532"/>
    </source>
</evidence>
<dbReference type="PIRSF" id="PIRSF000350">
    <property type="entry name" value="Mercury_reductase_MerA"/>
    <property type="match status" value="1"/>
</dbReference>
<evidence type="ECO:0000313" key="8">
    <source>
        <dbReference type="Proteomes" id="UP000774570"/>
    </source>
</evidence>